<protein>
    <submittedName>
        <fullName evidence="3">Uncharacterized protein</fullName>
    </submittedName>
</protein>
<name>A0A905IQ57_MUSDO</name>
<feature type="compositionally biased region" description="Basic residues" evidence="1">
    <location>
        <begin position="55"/>
        <end position="64"/>
    </location>
</feature>
<feature type="compositionally biased region" description="Basic residues" evidence="1">
    <location>
        <begin position="158"/>
        <end position="170"/>
    </location>
</feature>
<reference evidence="3" key="1">
    <citation type="submission" date="2022-10" db="UniProtKB">
        <authorList>
            <consortium name="EnsemblMetazoa"/>
        </authorList>
    </citation>
    <scope>IDENTIFICATION</scope>
    <source>
        <strain evidence="3">Aabys</strain>
    </source>
</reference>
<evidence type="ECO:0000313" key="3">
    <source>
        <dbReference type="EnsemblMetazoa" id="MDOA011836-PC"/>
    </source>
</evidence>
<feature type="compositionally biased region" description="Low complexity" evidence="1">
    <location>
        <begin position="65"/>
        <end position="84"/>
    </location>
</feature>
<dbReference type="KEGG" id="mde:101900505"/>
<feature type="region of interest" description="Disordered" evidence="1">
    <location>
        <begin position="158"/>
        <end position="190"/>
    </location>
</feature>
<dbReference type="OrthoDB" id="8026967at2759"/>
<dbReference type="EnsemblMetazoa" id="MDOA011836-RC">
    <property type="protein sequence ID" value="MDOA011836-PC"/>
    <property type="gene ID" value="MDOA011836"/>
</dbReference>
<feature type="compositionally biased region" description="Polar residues" evidence="1">
    <location>
        <begin position="174"/>
        <end position="183"/>
    </location>
</feature>
<feature type="signal peptide" evidence="2">
    <location>
        <begin position="1"/>
        <end position="16"/>
    </location>
</feature>
<gene>
    <name evidence="3" type="primary">101900505</name>
</gene>
<feature type="chain" id="PRO_5044694733" evidence="2">
    <location>
        <begin position="17"/>
        <end position="313"/>
    </location>
</feature>
<evidence type="ECO:0000256" key="1">
    <source>
        <dbReference type="SAM" id="MobiDB-lite"/>
    </source>
</evidence>
<feature type="region of interest" description="Disordered" evidence="1">
    <location>
        <begin position="55"/>
        <end position="85"/>
    </location>
</feature>
<organism evidence="3">
    <name type="scientific">Musca domestica</name>
    <name type="common">House fly</name>
    <dbReference type="NCBI Taxonomy" id="7370"/>
    <lineage>
        <taxon>Eukaryota</taxon>
        <taxon>Metazoa</taxon>
        <taxon>Ecdysozoa</taxon>
        <taxon>Arthropoda</taxon>
        <taxon>Hexapoda</taxon>
        <taxon>Insecta</taxon>
        <taxon>Pterygota</taxon>
        <taxon>Neoptera</taxon>
        <taxon>Endopterygota</taxon>
        <taxon>Diptera</taxon>
        <taxon>Brachycera</taxon>
        <taxon>Muscomorpha</taxon>
        <taxon>Muscoidea</taxon>
        <taxon>Muscidae</taxon>
        <taxon>Musca</taxon>
    </lineage>
</organism>
<feature type="region of interest" description="Disordered" evidence="1">
    <location>
        <begin position="217"/>
        <end position="299"/>
    </location>
</feature>
<feature type="compositionally biased region" description="Polar residues" evidence="1">
    <location>
        <begin position="264"/>
        <end position="275"/>
    </location>
</feature>
<evidence type="ECO:0000256" key="2">
    <source>
        <dbReference type="SAM" id="SignalP"/>
    </source>
</evidence>
<sequence>MIIVLLLFFKSICLYCQRLVLHIHDRWINPKNVRLIKEAAEAKGSKFLLDDYRQTRKGKRRRHASGSSNNSSSHLSQTPSTSASTVLSSLGSRAENCRFCANTPQGYCRHHFHLQELQVHKRQQQQSIWCPLGGGGLLTRNVEYKQLRKIKRELKRTLHPQQHQPHHHQQQPHIQNPRSSNLYHSIPLDPEDSVYEHSESLTNSSSLQDSGYQSIALTNQNSSPSTPQQQFYQGVEEEEPKEETLQLPEISSQSSKEFLDLPTPSESLVETTYSFGSCPETPRTPSPTPTLPRVTSNQSFVSCTSSTLSTSYL</sequence>
<dbReference type="VEuPathDB" id="VectorBase:MDOMA2_005889"/>
<feature type="compositionally biased region" description="Low complexity" evidence="1">
    <location>
        <begin position="218"/>
        <end position="230"/>
    </location>
</feature>
<accession>A0A905IQ57</accession>
<dbReference type="RefSeq" id="XP_005186438.2">
    <property type="nucleotide sequence ID" value="XM_005186381.4"/>
</dbReference>
<keyword evidence="2" id="KW-0732">Signal</keyword>
<proteinExistence type="predicted"/>
<dbReference type="AlphaFoldDB" id="A0A905IQ57"/>